<gene>
    <name evidence="1" type="ORF">FEAC_13960</name>
</gene>
<name>A0A0D8FVB4_9ACTN</name>
<evidence type="ECO:0000313" key="2">
    <source>
        <dbReference type="Proteomes" id="UP000032336"/>
    </source>
</evidence>
<dbReference type="AlphaFoldDB" id="A0A0D8FVB4"/>
<keyword evidence="2" id="KW-1185">Reference proteome</keyword>
<sequence>MSRRNDSCADQRMCPAPNDSQPPTMFACLSFAVAASLKTAGVPILIAGMDSAIKVGPGIGVSNIGNQFELGRRFNIGYAT</sequence>
<dbReference type="STRING" id="1121877.FEAC_13960"/>
<proteinExistence type="predicted"/>
<evidence type="ECO:0000313" key="1">
    <source>
        <dbReference type="EMBL" id="KJE76894.1"/>
    </source>
</evidence>
<accession>A0A0D8FVB4</accession>
<dbReference type="Proteomes" id="UP000032336">
    <property type="component" value="Unassembled WGS sequence"/>
</dbReference>
<comment type="caution">
    <text evidence="1">The sequence shown here is derived from an EMBL/GenBank/DDBJ whole genome shotgun (WGS) entry which is preliminary data.</text>
</comment>
<reference evidence="1 2" key="1">
    <citation type="submission" date="2015-01" db="EMBL/GenBank/DDBJ databases">
        <title>Draft genome of the acidophilic iron oxidizer Ferrimicrobium acidiphilum strain T23.</title>
        <authorList>
            <person name="Poehlein A."/>
            <person name="Eisen S."/>
            <person name="Schloemann M."/>
            <person name="Johnson B.D."/>
            <person name="Daniel R."/>
            <person name="Muehling M."/>
        </authorList>
    </citation>
    <scope>NUCLEOTIDE SEQUENCE [LARGE SCALE GENOMIC DNA]</scope>
    <source>
        <strain evidence="1 2">T23</strain>
    </source>
</reference>
<organism evidence="1 2">
    <name type="scientific">Ferrimicrobium acidiphilum DSM 19497</name>
    <dbReference type="NCBI Taxonomy" id="1121877"/>
    <lineage>
        <taxon>Bacteria</taxon>
        <taxon>Bacillati</taxon>
        <taxon>Actinomycetota</taxon>
        <taxon>Acidimicrobiia</taxon>
        <taxon>Acidimicrobiales</taxon>
        <taxon>Acidimicrobiaceae</taxon>
        <taxon>Ferrimicrobium</taxon>
    </lineage>
</organism>
<dbReference type="EMBL" id="JXUW01000010">
    <property type="protein sequence ID" value="KJE76894.1"/>
    <property type="molecule type" value="Genomic_DNA"/>
</dbReference>
<protein>
    <submittedName>
        <fullName evidence="1">Uncharacterized protein</fullName>
    </submittedName>
</protein>